<dbReference type="InterPro" id="IPR036452">
    <property type="entry name" value="Ribo_hydro-like"/>
</dbReference>
<dbReference type="RefSeq" id="XP_006819615.1">
    <property type="nucleotide sequence ID" value="XM_006819552.1"/>
</dbReference>
<keyword evidence="3" id="KW-1185">Reference proteome</keyword>
<accession>A0ABM0MHX4</accession>
<reference evidence="4" key="1">
    <citation type="submission" date="2025-08" db="UniProtKB">
        <authorList>
            <consortium name="RefSeq"/>
        </authorList>
    </citation>
    <scope>IDENTIFICATION</scope>
    <source>
        <tissue evidence="4">Testes</tissue>
    </source>
</reference>
<dbReference type="Proteomes" id="UP000694865">
    <property type="component" value="Unplaced"/>
</dbReference>
<dbReference type="InterPro" id="IPR001910">
    <property type="entry name" value="Inosine/uridine_hydrolase_dom"/>
</dbReference>
<evidence type="ECO:0000313" key="4">
    <source>
        <dbReference type="RefSeq" id="XP_006819615.1"/>
    </source>
</evidence>
<sequence length="320" mass="35670">MENHQLRMIIDCDAGHDDVESIMVALSQPDVEVLAITCVSGTTNVDNVCRNVLRTLKICDREKIPVYKGCFTSLIGGSTTLESDHIHGFDGLGDIPQYVLPDMTLLSSEHAVNALVRLINQHAGEIHLVATGPLTNVAMAMRMDPGFTEKLKSLTVMGGNIYGRGNITLCGEFNFAMDPEAAYIVLNSCQCLMTLLTSEICEEHFLTFQWFEDRATIGTEKAKFVTDTAWKLKKYFEERFSPGKTCPYFSWDSLAMIATVRKESVLESGKYFATVELAGNVTRGQMVVDWSNKLGKYPNVNIVKKMDMKIVEEIMTHSVE</sequence>
<dbReference type="Gene3D" id="3.90.245.10">
    <property type="entry name" value="Ribonucleoside hydrolase-like"/>
    <property type="match status" value="1"/>
</dbReference>
<proteinExistence type="inferred from homology"/>
<evidence type="ECO:0000313" key="3">
    <source>
        <dbReference type="Proteomes" id="UP000694865"/>
    </source>
</evidence>
<evidence type="ECO:0000259" key="2">
    <source>
        <dbReference type="Pfam" id="PF01156"/>
    </source>
</evidence>
<name>A0ABM0MHX4_SACKO</name>
<organism evidence="3 4">
    <name type="scientific">Saccoglossus kowalevskii</name>
    <name type="common">Acorn worm</name>
    <dbReference type="NCBI Taxonomy" id="10224"/>
    <lineage>
        <taxon>Eukaryota</taxon>
        <taxon>Metazoa</taxon>
        <taxon>Hemichordata</taxon>
        <taxon>Enteropneusta</taxon>
        <taxon>Harrimaniidae</taxon>
        <taxon>Saccoglossus</taxon>
    </lineage>
</organism>
<protein>
    <submittedName>
        <fullName evidence="4">Inosine-uridine preferring nucleoside hydrolase-like</fullName>
    </submittedName>
</protein>
<evidence type="ECO:0000256" key="1">
    <source>
        <dbReference type="ARBA" id="ARBA00009176"/>
    </source>
</evidence>
<comment type="similarity">
    <text evidence="1">Belongs to the IUNH family.</text>
</comment>
<dbReference type="GeneID" id="100366365"/>
<dbReference type="PANTHER" id="PTHR46190:SF1">
    <property type="entry name" value="SI:CH211-201H21.5"/>
    <property type="match status" value="1"/>
</dbReference>
<dbReference type="InterPro" id="IPR052775">
    <property type="entry name" value="IUN_hydrolase"/>
</dbReference>
<feature type="domain" description="Inosine/uridine-preferring nucleoside hydrolase" evidence="2">
    <location>
        <begin position="8"/>
        <end position="309"/>
    </location>
</feature>
<gene>
    <name evidence="4" type="primary">LOC100366365</name>
</gene>
<dbReference type="CDD" id="cd02649">
    <property type="entry name" value="nuc_hydro_CeIAG"/>
    <property type="match status" value="1"/>
</dbReference>
<dbReference type="Pfam" id="PF01156">
    <property type="entry name" value="IU_nuc_hydro"/>
    <property type="match status" value="1"/>
</dbReference>
<dbReference type="PANTHER" id="PTHR46190">
    <property type="entry name" value="SI:CH211-201H21.5-RELATED"/>
    <property type="match status" value="1"/>
</dbReference>
<dbReference type="SUPFAM" id="SSF53590">
    <property type="entry name" value="Nucleoside hydrolase"/>
    <property type="match status" value="1"/>
</dbReference>